<dbReference type="RefSeq" id="WP_015160938.1">
    <property type="nucleotide sequence ID" value="NC_019697.1"/>
</dbReference>
<dbReference type="STRING" id="1173020.Cha6605_3850"/>
<gene>
    <name evidence="1" type="ORF">Cha6605_3850</name>
</gene>
<dbReference type="eggNOG" id="ENOG5033NK7">
    <property type="taxonomic scope" value="Bacteria"/>
</dbReference>
<dbReference type="KEGG" id="cmp:Cha6605_3850"/>
<accession>K9UJ58</accession>
<dbReference type="HOGENOM" id="CLU_1624176_0_0_3"/>
<proteinExistence type="predicted"/>
<keyword evidence="2" id="KW-1185">Reference proteome</keyword>
<dbReference type="EMBL" id="CP003600">
    <property type="protein sequence ID" value="AFY94820.1"/>
    <property type="molecule type" value="Genomic_DNA"/>
</dbReference>
<evidence type="ECO:0000313" key="1">
    <source>
        <dbReference type="EMBL" id="AFY94820.1"/>
    </source>
</evidence>
<reference evidence="1 2" key="1">
    <citation type="submission" date="2012-05" db="EMBL/GenBank/DDBJ databases">
        <title>Finished chromosome of genome of Chamaesiphon sp. PCC 6605.</title>
        <authorList>
            <consortium name="US DOE Joint Genome Institute"/>
            <person name="Gugger M."/>
            <person name="Coursin T."/>
            <person name="Rippka R."/>
            <person name="Tandeau De Marsac N."/>
            <person name="Huntemann M."/>
            <person name="Wei C.-L."/>
            <person name="Han J."/>
            <person name="Detter J.C."/>
            <person name="Han C."/>
            <person name="Tapia R."/>
            <person name="Chen A."/>
            <person name="Kyrpides N."/>
            <person name="Mavromatis K."/>
            <person name="Markowitz V."/>
            <person name="Szeto E."/>
            <person name="Ivanova N."/>
            <person name="Pagani I."/>
            <person name="Pati A."/>
            <person name="Goodwin L."/>
            <person name="Nordberg H.P."/>
            <person name="Cantor M.N."/>
            <person name="Hua S.X."/>
            <person name="Woyke T."/>
            <person name="Kerfeld C.A."/>
        </authorList>
    </citation>
    <scope>NUCLEOTIDE SEQUENCE [LARGE SCALE GENOMIC DNA]</scope>
    <source>
        <strain evidence="2">ATCC 27169 / PCC 6605</strain>
    </source>
</reference>
<dbReference type="OrthoDB" id="582010at2"/>
<dbReference type="AlphaFoldDB" id="K9UJ58"/>
<organism evidence="1 2">
    <name type="scientific">Chamaesiphon minutus (strain ATCC 27169 / PCC 6605)</name>
    <dbReference type="NCBI Taxonomy" id="1173020"/>
    <lineage>
        <taxon>Bacteria</taxon>
        <taxon>Bacillati</taxon>
        <taxon>Cyanobacteriota</taxon>
        <taxon>Cyanophyceae</taxon>
        <taxon>Gomontiellales</taxon>
        <taxon>Chamaesiphonaceae</taxon>
        <taxon>Chamaesiphon</taxon>
    </lineage>
</organism>
<evidence type="ECO:0000313" key="2">
    <source>
        <dbReference type="Proteomes" id="UP000010366"/>
    </source>
</evidence>
<protein>
    <submittedName>
        <fullName evidence="1">Uncharacterized protein</fullName>
    </submittedName>
</protein>
<dbReference type="Proteomes" id="UP000010366">
    <property type="component" value="Chromosome"/>
</dbReference>
<sequence>MAYWLTIELQHGKIAPLPRAMDAQAQGLVYGTTVPQLLHQLDRIAQKLGVARIEQFIYKNPKGYTKLLAEAEAEGNAVLASAMRAEIAILAEQPRWHEPNSARQTIQSLKEFLATNPHILADKNPQTTTEWTLWDLEAYDRILTDLEHRGVKFAFVERQLDLN</sequence>
<name>K9UJ58_CHAP6</name>